<accession>A0AA35ZJP3</accession>
<dbReference type="GO" id="GO:0005794">
    <property type="term" value="C:Golgi apparatus"/>
    <property type="evidence" value="ECO:0007669"/>
    <property type="project" value="TreeGrafter"/>
</dbReference>
<organism evidence="6 7">
    <name type="scientific">Lactuca saligna</name>
    <name type="common">Willowleaf lettuce</name>
    <dbReference type="NCBI Taxonomy" id="75948"/>
    <lineage>
        <taxon>Eukaryota</taxon>
        <taxon>Viridiplantae</taxon>
        <taxon>Streptophyta</taxon>
        <taxon>Embryophyta</taxon>
        <taxon>Tracheophyta</taxon>
        <taxon>Spermatophyta</taxon>
        <taxon>Magnoliopsida</taxon>
        <taxon>eudicotyledons</taxon>
        <taxon>Gunneridae</taxon>
        <taxon>Pentapetalae</taxon>
        <taxon>asterids</taxon>
        <taxon>campanulids</taxon>
        <taxon>Asterales</taxon>
        <taxon>Asteraceae</taxon>
        <taxon>Cichorioideae</taxon>
        <taxon>Cichorieae</taxon>
        <taxon>Lactucinae</taxon>
        <taxon>Lactuca</taxon>
    </lineage>
</organism>
<dbReference type="GO" id="GO:0005886">
    <property type="term" value="C:plasma membrane"/>
    <property type="evidence" value="ECO:0007669"/>
    <property type="project" value="TreeGrafter"/>
</dbReference>
<sequence>MQETPSPTFFNVPFNLFIRLCFLHFDLPLPSHTSTDLLHPLSHAWFQITFCWRRWSGELTPASIVSCFSLVLCIKPQFQKIKSMTLPAARTKGKQKTPTPPHRLISSAEGGHHNREPEPHIIIPSAAFAGSIISFILCPGTDSLVPTSRKYSGPLNCAIQTIKPEGVNGLFRGGIGIISGGLSGIVDRKLLIAMMLSAHQRAQEVIQSAADKTCNRTLSVPKHMKRPIYVYYQLDNFYQNHRRSVDVFLNQTNSVFRPMQHQGWLCMMTAT</sequence>
<dbReference type="PANTHER" id="PTHR10926:SF0">
    <property type="entry name" value="CDC50, ISOFORM A"/>
    <property type="match status" value="1"/>
</dbReference>
<comment type="similarity">
    <text evidence="2">Belongs to the CDC50/LEM3 family.</text>
</comment>
<keyword evidence="4" id="KW-1133">Transmembrane helix</keyword>
<keyword evidence="5" id="KW-0472">Membrane</keyword>
<dbReference type="PANTHER" id="PTHR10926">
    <property type="entry name" value="CELL CYCLE CONTROL PROTEIN 50"/>
    <property type="match status" value="1"/>
</dbReference>
<gene>
    <name evidence="6" type="ORF">LSALG_LOCUS32866</name>
</gene>
<evidence type="ECO:0000256" key="1">
    <source>
        <dbReference type="ARBA" id="ARBA00004141"/>
    </source>
</evidence>
<proteinExistence type="inferred from homology"/>
<comment type="subcellular location">
    <subcellularLocation>
        <location evidence="1">Membrane</location>
        <topology evidence="1">Multi-pass membrane protein</topology>
    </subcellularLocation>
</comment>
<keyword evidence="7" id="KW-1185">Reference proteome</keyword>
<dbReference type="Pfam" id="PF03381">
    <property type="entry name" value="CDC50"/>
    <property type="match status" value="1"/>
</dbReference>
<dbReference type="InterPro" id="IPR005045">
    <property type="entry name" value="CDC50/LEM3_fam"/>
</dbReference>
<evidence type="ECO:0000256" key="5">
    <source>
        <dbReference type="ARBA" id="ARBA00023136"/>
    </source>
</evidence>
<evidence type="ECO:0000256" key="4">
    <source>
        <dbReference type="ARBA" id="ARBA00022989"/>
    </source>
</evidence>
<evidence type="ECO:0000313" key="6">
    <source>
        <dbReference type="EMBL" id="CAI9293858.1"/>
    </source>
</evidence>
<dbReference type="InterPro" id="IPR023395">
    <property type="entry name" value="MCP_dom_sf"/>
</dbReference>
<name>A0AA35ZJP3_LACSI</name>
<keyword evidence="3" id="KW-0812">Transmembrane</keyword>
<evidence type="ECO:0008006" key="8">
    <source>
        <dbReference type="Google" id="ProtNLM"/>
    </source>
</evidence>
<dbReference type="EMBL" id="OX465083">
    <property type="protein sequence ID" value="CAI9293858.1"/>
    <property type="molecule type" value="Genomic_DNA"/>
</dbReference>
<protein>
    <recommendedName>
        <fullName evidence="8">ADP,ATP carrier protein</fullName>
    </recommendedName>
</protein>
<reference evidence="6" key="1">
    <citation type="submission" date="2023-04" db="EMBL/GenBank/DDBJ databases">
        <authorList>
            <person name="Vijverberg K."/>
            <person name="Xiong W."/>
            <person name="Schranz E."/>
        </authorList>
    </citation>
    <scope>NUCLEOTIDE SEQUENCE</scope>
</reference>
<dbReference type="GO" id="GO:0005783">
    <property type="term" value="C:endoplasmic reticulum"/>
    <property type="evidence" value="ECO:0007669"/>
    <property type="project" value="TreeGrafter"/>
</dbReference>
<dbReference type="Proteomes" id="UP001177003">
    <property type="component" value="Chromosome 7"/>
</dbReference>
<evidence type="ECO:0000256" key="2">
    <source>
        <dbReference type="ARBA" id="ARBA00009457"/>
    </source>
</evidence>
<dbReference type="AlphaFoldDB" id="A0AA35ZJP3"/>
<evidence type="ECO:0000313" key="7">
    <source>
        <dbReference type="Proteomes" id="UP001177003"/>
    </source>
</evidence>
<evidence type="ECO:0000256" key="3">
    <source>
        <dbReference type="ARBA" id="ARBA00022692"/>
    </source>
</evidence>
<dbReference type="SUPFAM" id="SSF103506">
    <property type="entry name" value="Mitochondrial carrier"/>
    <property type="match status" value="1"/>
</dbReference>